<dbReference type="PROSITE" id="PS00786">
    <property type="entry name" value="5_NUCLEOTIDASE_2"/>
    <property type="match status" value="1"/>
</dbReference>
<dbReference type="InterPro" id="IPR006179">
    <property type="entry name" value="5_nucleotidase/apyrase"/>
</dbReference>
<dbReference type="EMBL" id="FMXN01000001">
    <property type="protein sequence ID" value="SDB04091.1"/>
    <property type="molecule type" value="Genomic_DNA"/>
</dbReference>
<dbReference type="PROSITE" id="PS00785">
    <property type="entry name" value="5_NUCLEOTIDASE_1"/>
    <property type="match status" value="1"/>
</dbReference>
<evidence type="ECO:0000313" key="6">
    <source>
        <dbReference type="EMBL" id="SDB04091.1"/>
    </source>
</evidence>
<dbReference type="PRINTS" id="PR01607">
    <property type="entry name" value="APYRASEFAMLY"/>
</dbReference>
<dbReference type="Pfam" id="PF02872">
    <property type="entry name" value="5_nucleotid_C"/>
    <property type="match status" value="1"/>
</dbReference>
<feature type="domain" description="Calcineurin-like phosphoesterase" evidence="4">
    <location>
        <begin position="13"/>
        <end position="254"/>
    </location>
</feature>
<dbReference type="GO" id="GO:0046872">
    <property type="term" value="F:metal ion binding"/>
    <property type="evidence" value="ECO:0007669"/>
    <property type="project" value="InterPro"/>
</dbReference>
<proteinExistence type="inferred from homology"/>
<name>A0A1G6A6K0_9GAMM</name>
<dbReference type="SUPFAM" id="SSF55816">
    <property type="entry name" value="5'-nucleotidase (syn. UDP-sugar hydrolase), C-terminal domain"/>
    <property type="match status" value="1"/>
</dbReference>
<sequence length="569" mass="62293">MSSSFAVAEPVFIRLLATSDVHGHFTGYNYFTQQPEQKGLVHTAVVIHNERQGADISVLIENGDLIQGSPFTDAMLAAAAATEQELPLAPLLNAIAYDVINLGNHEFNYGLDYLAKAYAGVSAPLISANLIPRSEFAQQHLTHQPYVILERALPAQYQQQGRSHLKLAFIGVVPPQIMQWDGQHLRGHVDVIPMVDAVQQSVREVQKQGADLIVLVAHAGMPKATSDGHDDEQAVWQLAQIPGIDAIVFGHQHETFPGTSVYDELTAVDSQQGTIFGIPAVQPGLHGEHLGVIELKLNYATDTQQWRIVTSAAKVVPITAQQDTAVAELLQPAHEQTVAYMEQPIGATHAELSHQWSRLQPTLATQLIHDAQLWYIDRYVREQQPAWGKLPRLSAVAPFHAASQADDSFTHIPAGALTMGDIGDLYRYPNTLDVVVISGATLQQWLEGAAVGVQQGHSADPWSWVNPAYPAYQFDTFSGLDYLIDPSQPSGARVTTSPALIPSQDYAVITNNYRAHGGGQLGGLNGQQIVFSSPDQIQHILLAYIQKLGTQGYQEELRNNWEIKQEETN</sequence>
<organism evidence="6 7">
    <name type="scientific">Pseudidiomarina indica</name>
    <dbReference type="NCBI Taxonomy" id="1159017"/>
    <lineage>
        <taxon>Bacteria</taxon>
        <taxon>Pseudomonadati</taxon>
        <taxon>Pseudomonadota</taxon>
        <taxon>Gammaproteobacteria</taxon>
        <taxon>Alteromonadales</taxon>
        <taxon>Idiomarinaceae</taxon>
        <taxon>Pseudidiomarina</taxon>
    </lineage>
</organism>
<evidence type="ECO:0000256" key="1">
    <source>
        <dbReference type="ARBA" id="ARBA00006654"/>
    </source>
</evidence>
<keyword evidence="2" id="KW-0732">Signal</keyword>
<evidence type="ECO:0000313" key="7">
    <source>
        <dbReference type="Proteomes" id="UP000199626"/>
    </source>
</evidence>
<evidence type="ECO:0000259" key="5">
    <source>
        <dbReference type="Pfam" id="PF02872"/>
    </source>
</evidence>
<feature type="domain" description="5'-Nucleotidase C-terminal" evidence="5">
    <location>
        <begin position="346"/>
        <end position="520"/>
    </location>
</feature>
<dbReference type="InterPro" id="IPR006146">
    <property type="entry name" value="5'-Nucleotdase_CS"/>
</dbReference>
<dbReference type="InterPro" id="IPR008334">
    <property type="entry name" value="5'-Nucleotdase_C"/>
</dbReference>
<accession>A0A1G6A6K0</accession>
<dbReference type="Proteomes" id="UP000199626">
    <property type="component" value="Unassembled WGS sequence"/>
</dbReference>
<gene>
    <name evidence="6" type="ORF">SAMN02927930_00165</name>
</gene>
<dbReference type="Gene3D" id="3.60.21.10">
    <property type="match status" value="1"/>
</dbReference>
<dbReference type="Pfam" id="PF00149">
    <property type="entry name" value="Metallophos"/>
    <property type="match status" value="1"/>
</dbReference>
<dbReference type="STRING" id="1159017.SAMN02927930_00165"/>
<dbReference type="GO" id="GO:0009166">
    <property type="term" value="P:nucleotide catabolic process"/>
    <property type="evidence" value="ECO:0007669"/>
    <property type="project" value="InterPro"/>
</dbReference>
<keyword evidence="3" id="KW-0378">Hydrolase</keyword>
<evidence type="ECO:0000256" key="2">
    <source>
        <dbReference type="ARBA" id="ARBA00022729"/>
    </source>
</evidence>
<comment type="similarity">
    <text evidence="1 3">Belongs to the 5'-nucleotidase family.</text>
</comment>
<evidence type="ECO:0000259" key="4">
    <source>
        <dbReference type="Pfam" id="PF00149"/>
    </source>
</evidence>
<dbReference type="AlphaFoldDB" id="A0A1G6A6K0"/>
<protein>
    <submittedName>
        <fullName evidence="6">2',3'-cyclic-nucleotide 2'-phosphodiesterase / 3'-nucleotidase</fullName>
    </submittedName>
</protein>
<dbReference type="Gene3D" id="3.90.780.10">
    <property type="entry name" value="5'-Nucleotidase, C-terminal domain"/>
    <property type="match status" value="1"/>
</dbReference>
<dbReference type="PANTHER" id="PTHR11575:SF6">
    <property type="entry name" value="2',3'-CYCLIC-NUCLEOTIDE 2'-PHOSPHODIESTERASE_3'-NUCLEOTIDASE"/>
    <property type="match status" value="1"/>
</dbReference>
<reference evidence="7" key="1">
    <citation type="submission" date="2016-10" db="EMBL/GenBank/DDBJ databases">
        <authorList>
            <person name="Varghese N."/>
            <person name="Submissions S."/>
        </authorList>
    </citation>
    <scope>NUCLEOTIDE SEQUENCE [LARGE SCALE GENOMIC DNA]</scope>
    <source>
        <strain evidence="7">CGMCC 1.10824</strain>
    </source>
</reference>
<dbReference type="PANTHER" id="PTHR11575">
    <property type="entry name" value="5'-NUCLEOTIDASE-RELATED"/>
    <property type="match status" value="1"/>
</dbReference>
<dbReference type="InterPro" id="IPR029052">
    <property type="entry name" value="Metallo-depent_PP-like"/>
</dbReference>
<keyword evidence="7" id="KW-1185">Reference proteome</keyword>
<dbReference type="InterPro" id="IPR036907">
    <property type="entry name" value="5'-Nucleotdase_C_sf"/>
</dbReference>
<evidence type="ECO:0000256" key="3">
    <source>
        <dbReference type="RuleBase" id="RU362119"/>
    </source>
</evidence>
<dbReference type="SUPFAM" id="SSF56300">
    <property type="entry name" value="Metallo-dependent phosphatases"/>
    <property type="match status" value="1"/>
</dbReference>
<dbReference type="GO" id="GO:0000166">
    <property type="term" value="F:nucleotide binding"/>
    <property type="evidence" value="ECO:0007669"/>
    <property type="project" value="UniProtKB-KW"/>
</dbReference>
<keyword evidence="3" id="KW-0547">Nucleotide-binding</keyword>
<dbReference type="InterPro" id="IPR004843">
    <property type="entry name" value="Calcineurin-like_PHP"/>
</dbReference>
<dbReference type="GO" id="GO:0016788">
    <property type="term" value="F:hydrolase activity, acting on ester bonds"/>
    <property type="evidence" value="ECO:0007669"/>
    <property type="project" value="InterPro"/>
</dbReference>
<dbReference type="GO" id="GO:0030288">
    <property type="term" value="C:outer membrane-bounded periplasmic space"/>
    <property type="evidence" value="ECO:0007669"/>
    <property type="project" value="TreeGrafter"/>
</dbReference>